<dbReference type="Pfam" id="PF04055">
    <property type="entry name" value="Radical_SAM"/>
    <property type="match status" value="1"/>
</dbReference>
<dbReference type="EMBL" id="JAGGMV010000001">
    <property type="protein sequence ID" value="MBP2201318.1"/>
    <property type="molecule type" value="Genomic_DNA"/>
</dbReference>
<dbReference type="InterPro" id="IPR058240">
    <property type="entry name" value="rSAM_sf"/>
</dbReference>
<evidence type="ECO:0000256" key="5">
    <source>
        <dbReference type="ARBA" id="ARBA00023004"/>
    </source>
</evidence>
<keyword evidence="6" id="KW-0411">Iron-sulfur</keyword>
<accession>A0A8J7S4M9</accession>
<evidence type="ECO:0000256" key="7">
    <source>
        <dbReference type="ARBA" id="ARBA00023601"/>
    </source>
</evidence>
<dbReference type="InterPro" id="IPR000385">
    <property type="entry name" value="MoaA_NifB_PqqE_Fe-S-bd_CS"/>
</dbReference>
<evidence type="ECO:0000256" key="3">
    <source>
        <dbReference type="ARBA" id="ARBA00022691"/>
    </source>
</evidence>
<dbReference type="PANTHER" id="PTHR43273:SF3">
    <property type="entry name" value="ANAEROBIC SULFATASE-MATURATING ENZYME HOMOLOG ASLB-RELATED"/>
    <property type="match status" value="1"/>
</dbReference>
<comment type="caution">
    <text evidence="9">The sequence shown here is derived from an EMBL/GenBank/DDBJ whole genome shotgun (WGS) entry which is preliminary data.</text>
</comment>
<dbReference type="InterPro" id="IPR007197">
    <property type="entry name" value="rSAM"/>
</dbReference>
<evidence type="ECO:0000313" key="9">
    <source>
        <dbReference type="EMBL" id="MBP2201318.1"/>
    </source>
</evidence>
<protein>
    <recommendedName>
        <fullName evidence="8">Radical SAM core domain-containing protein</fullName>
    </recommendedName>
</protein>
<organism evidence="9 10">
    <name type="scientific">Methanococcus voltae</name>
    <dbReference type="NCBI Taxonomy" id="2188"/>
    <lineage>
        <taxon>Archaea</taxon>
        <taxon>Methanobacteriati</taxon>
        <taxon>Methanobacteriota</taxon>
        <taxon>Methanomada group</taxon>
        <taxon>Methanococci</taxon>
        <taxon>Methanococcales</taxon>
        <taxon>Methanococcaceae</taxon>
        <taxon>Methanococcus</taxon>
    </lineage>
</organism>
<dbReference type="SUPFAM" id="SSF102114">
    <property type="entry name" value="Radical SAM enzymes"/>
    <property type="match status" value="1"/>
</dbReference>
<dbReference type="SFLD" id="SFLDG01067">
    <property type="entry name" value="SPASM/twitch_domain_containing"/>
    <property type="match status" value="1"/>
</dbReference>
<dbReference type="Gene3D" id="3.20.20.70">
    <property type="entry name" value="Aldolase class I"/>
    <property type="match status" value="1"/>
</dbReference>
<dbReference type="PANTHER" id="PTHR43273">
    <property type="entry name" value="ANAEROBIC SULFATASE-MATURATING ENZYME HOMOLOG ASLB-RELATED"/>
    <property type="match status" value="1"/>
</dbReference>
<dbReference type="PROSITE" id="PS01305">
    <property type="entry name" value="MOAA_NIFB_PQQE"/>
    <property type="match status" value="1"/>
</dbReference>
<dbReference type="CDD" id="cd01335">
    <property type="entry name" value="Radical_SAM"/>
    <property type="match status" value="1"/>
</dbReference>
<keyword evidence="3" id="KW-0949">S-adenosyl-L-methionine</keyword>
<keyword evidence="2" id="KW-0004">4Fe-4S</keyword>
<evidence type="ECO:0000256" key="2">
    <source>
        <dbReference type="ARBA" id="ARBA00022485"/>
    </source>
</evidence>
<dbReference type="SFLD" id="SFLDG01386">
    <property type="entry name" value="main_SPASM_domain-containing"/>
    <property type="match status" value="1"/>
</dbReference>
<evidence type="ECO:0000256" key="6">
    <source>
        <dbReference type="ARBA" id="ARBA00023014"/>
    </source>
</evidence>
<dbReference type="RefSeq" id="WP_209590761.1">
    <property type="nucleotide sequence ID" value="NZ_JAGGMU010000001.1"/>
</dbReference>
<evidence type="ECO:0000259" key="8">
    <source>
        <dbReference type="PROSITE" id="PS51918"/>
    </source>
</evidence>
<proteinExistence type="inferred from homology"/>
<dbReference type="AlphaFoldDB" id="A0A8J7S4M9"/>
<dbReference type="InterPro" id="IPR023867">
    <property type="entry name" value="Sulphatase_maturase_rSAM"/>
</dbReference>
<keyword evidence="5" id="KW-0408">Iron</keyword>
<dbReference type="SFLD" id="SFLDS00029">
    <property type="entry name" value="Radical_SAM"/>
    <property type="match status" value="1"/>
</dbReference>
<dbReference type="Proteomes" id="UP000740329">
    <property type="component" value="Unassembled WGS sequence"/>
</dbReference>
<sequence length="322" mass="37035">MKYLILKVTKNCNLRCKYCYANLSNEDSESFEIDNLDNTDNMNFETAKKAIDYLLTIDKDLKIQFTGGEPLLNFELIKKVVNYCNSEYNSTNKNCKYNINFAIQTNGTIINSEIIKFIKTNKIGLGISLDDLNNEFRIYANNKPCKIDILKNMAIFKANNVHFGVTSVITSNNLDEAIIEELIIYLISMGVHSISFDFLKLKNKDKFKDNDVFEPDYNDFIKLIDKLGSKNYPISIKNLNRKKKAKLNNSANSFENYCYLNSGDLLYINECGDIYSCPTLEGIKNMYIGNINNIKDLNSKNFKLPKFKSKGCFARNYLKNND</sequence>
<keyword evidence="4" id="KW-0479">Metal-binding</keyword>
<feature type="domain" description="Radical SAM core" evidence="8">
    <location>
        <begin position="1"/>
        <end position="240"/>
    </location>
</feature>
<dbReference type="GO" id="GO:0046872">
    <property type="term" value="F:metal ion binding"/>
    <property type="evidence" value="ECO:0007669"/>
    <property type="project" value="UniProtKB-KW"/>
</dbReference>
<evidence type="ECO:0000256" key="1">
    <source>
        <dbReference type="ARBA" id="ARBA00001966"/>
    </source>
</evidence>
<dbReference type="InterPro" id="IPR013785">
    <property type="entry name" value="Aldolase_TIM"/>
</dbReference>
<dbReference type="PROSITE" id="PS51918">
    <property type="entry name" value="RADICAL_SAM"/>
    <property type="match status" value="1"/>
</dbReference>
<name>A0A8J7S4M9_METVO</name>
<comment type="cofactor">
    <cofactor evidence="1">
        <name>[4Fe-4S] cluster</name>
        <dbReference type="ChEBI" id="CHEBI:49883"/>
    </cofactor>
</comment>
<evidence type="ECO:0000313" key="10">
    <source>
        <dbReference type="Proteomes" id="UP000740329"/>
    </source>
</evidence>
<dbReference type="GO" id="GO:0016491">
    <property type="term" value="F:oxidoreductase activity"/>
    <property type="evidence" value="ECO:0007669"/>
    <property type="project" value="InterPro"/>
</dbReference>
<comment type="similarity">
    <text evidence="7">Belongs to the radical SAM superfamily. Anaerobic sulfatase-maturating enzyme family.</text>
</comment>
<dbReference type="OrthoDB" id="30736at2157"/>
<evidence type="ECO:0000256" key="4">
    <source>
        <dbReference type="ARBA" id="ARBA00022723"/>
    </source>
</evidence>
<gene>
    <name evidence="9" type="ORF">J3E07_000716</name>
</gene>
<dbReference type="GO" id="GO:0051539">
    <property type="term" value="F:4 iron, 4 sulfur cluster binding"/>
    <property type="evidence" value="ECO:0007669"/>
    <property type="project" value="UniProtKB-KW"/>
</dbReference>
<dbReference type="SFLD" id="SFLDG01384">
    <property type="entry name" value="thioether_bond_formation_requi"/>
    <property type="match status" value="1"/>
</dbReference>
<reference evidence="9" key="1">
    <citation type="submission" date="2021-03" db="EMBL/GenBank/DDBJ databases">
        <title>Genomic Encyclopedia of Type Strains, Phase IV (KMG-V): Genome sequencing to study the core and pangenomes of soil and plant-associated prokaryotes.</title>
        <authorList>
            <person name="Whitman W."/>
        </authorList>
    </citation>
    <scope>NUCLEOTIDE SEQUENCE</scope>
    <source>
        <strain evidence="9">C4</strain>
    </source>
</reference>